<accession>A0A378LC58</accession>
<gene>
    <name evidence="1" type="ORF">Lstg_2787</name>
    <name evidence="2" type="ORF">NCTC11991_02531</name>
</gene>
<reference evidence="2 4" key="2">
    <citation type="submission" date="2018-06" db="EMBL/GenBank/DDBJ databases">
        <authorList>
            <consortium name="Pathogen Informatics"/>
            <person name="Doyle S."/>
        </authorList>
    </citation>
    <scope>NUCLEOTIDE SEQUENCE [LARGE SCALE GENOMIC DNA]</scope>
    <source>
        <strain evidence="2 4">NCTC11991</strain>
    </source>
</reference>
<evidence type="ECO:0000313" key="2">
    <source>
        <dbReference type="EMBL" id="STY23920.1"/>
    </source>
</evidence>
<proteinExistence type="predicted"/>
<dbReference type="EMBL" id="LNYZ01000029">
    <property type="protein sequence ID" value="KTD71931.1"/>
    <property type="molecule type" value="Genomic_DNA"/>
</dbReference>
<keyword evidence="3" id="KW-1185">Reference proteome</keyword>
<organism evidence="2 4">
    <name type="scientific">Legionella steigerwaltii</name>
    <dbReference type="NCBI Taxonomy" id="460"/>
    <lineage>
        <taxon>Bacteria</taxon>
        <taxon>Pseudomonadati</taxon>
        <taxon>Pseudomonadota</taxon>
        <taxon>Gammaproteobacteria</taxon>
        <taxon>Legionellales</taxon>
        <taxon>Legionellaceae</taxon>
        <taxon>Legionella</taxon>
    </lineage>
</organism>
<reference evidence="1 3" key="1">
    <citation type="submission" date="2015-11" db="EMBL/GenBank/DDBJ databases">
        <title>Genomic analysis of 38 Legionella species identifies large and diverse effector repertoires.</title>
        <authorList>
            <person name="Burstein D."/>
            <person name="Amaro F."/>
            <person name="Zusman T."/>
            <person name="Lifshitz Z."/>
            <person name="Cohen O."/>
            <person name="Gilbert J.A."/>
            <person name="Pupko T."/>
            <person name="Shuman H.A."/>
            <person name="Segal G."/>
        </authorList>
    </citation>
    <scope>NUCLEOTIDE SEQUENCE [LARGE SCALE GENOMIC DNA]</scope>
    <source>
        <strain evidence="1 3">SC-18-C9</strain>
    </source>
</reference>
<evidence type="ECO:0000313" key="3">
    <source>
        <dbReference type="Proteomes" id="UP000054820"/>
    </source>
</evidence>
<dbReference type="Proteomes" id="UP000255110">
    <property type="component" value="Unassembled WGS sequence"/>
</dbReference>
<protein>
    <submittedName>
        <fullName evidence="2">Uncharacterized protein</fullName>
    </submittedName>
</protein>
<dbReference type="EMBL" id="UGOY01000001">
    <property type="protein sequence ID" value="STY23920.1"/>
    <property type="molecule type" value="Genomic_DNA"/>
</dbReference>
<evidence type="ECO:0000313" key="1">
    <source>
        <dbReference type="EMBL" id="KTD71931.1"/>
    </source>
</evidence>
<dbReference type="AlphaFoldDB" id="A0A378LC58"/>
<dbReference type="Proteomes" id="UP000054820">
    <property type="component" value="Unassembled WGS sequence"/>
</dbReference>
<evidence type="ECO:0000313" key="4">
    <source>
        <dbReference type="Proteomes" id="UP000255110"/>
    </source>
</evidence>
<dbReference type="RefSeq" id="WP_058478313.1">
    <property type="nucleotide sequence ID" value="NZ_CAAAIO010000027.1"/>
</dbReference>
<dbReference type="OrthoDB" id="5653822at2"/>
<sequence>MAGKDNDSTSIIIKKLDPSTATEVRSPADSFAERLRRLNLGNEFRMMALIQKHPNYGNRLISLFKALKEHGIDLTETLVDLITHNISQIGGVVNLFELIKKEVLIDPKSLSLELLFNAAKFDTSIAQSTRDLEQMGLLDADTFKLLLAYPELALKISQLLNTIQAHAYKTSIIVNKLYGASIAAERMDTVLNLLDLLLENNLYYPEIVDVFLRQEKYIDKIYEGAKKLAAEKCLFPDYFDLLETNPQNANIFAKNVLLLREASLISPSNPESVVKVSQLGAGAFHFMKLLQHADMLDEINYQKICRTNNILDRKEVIDELSNLPMIVAFQPEELKTMLDIVDQTILTERDVRKFNRLIQDHLFVDYHHTAACPCN</sequence>
<name>A0A378LC58_9GAMM</name>